<dbReference type="AlphaFoldDB" id="A0A067SYD8"/>
<dbReference type="Proteomes" id="UP000027222">
    <property type="component" value="Unassembled WGS sequence"/>
</dbReference>
<keyword evidence="3" id="KW-1185">Reference proteome</keyword>
<feature type="region of interest" description="Disordered" evidence="1">
    <location>
        <begin position="1"/>
        <end position="61"/>
    </location>
</feature>
<gene>
    <name evidence="2" type="ORF">GALMADRAFT_143000</name>
</gene>
<dbReference type="EMBL" id="KL142388">
    <property type="protein sequence ID" value="KDR72714.1"/>
    <property type="molecule type" value="Genomic_DNA"/>
</dbReference>
<protein>
    <submittedName>
        <fullName evidence="2">Uncharacterized protein</fullName>
    </submittedName>
</protein>
<evidence type="ECO:0000313" key="3">
    <source>
        <dbReference type="Proteomes" id="UP000027222"/>
    </source>
</evidence>
<evidence type="ECO:0000313" key="2">
    <source>
        <dbReference type="EMBL" id="KDR72714.1"/>
    </source>
</evidence>
<reference evidence="3" key="1">
    <citation type="journal article" date="2014" name="Proc. Natl. Acad. Sci. U.S.A.">
        <title>Extensive sampling of basidiomycete genomes demonstrates inadequacy of the white-rot/brown-rot paradigm for wood decay fungi.</title>
        <authorList>
            <person name="Riley R."/>
            <person name="Salamov A.A."/>
            <person name="Brown D.W."/>
            <person name="Nagy L.G."/>
            <person name="Floudas D."/>
            <person name="Held B.W."/>
            <person name="Levasseur A."/>
            <person name="Lombard V."/>
            <person name="Morin E."/>
            <person name="Otillar R."/>
            <person name="Lindquist E.A."/>
            <person name="Sun H."/>
            <person name="LaButti K.M."/>
            <person name="Schmutz J."/>
            <person name="Jabbour D."/>
            <person name="Luo H."/>
            <person name="Baker S.E."/>
            <person name="Pisabarro A.G."/>
            <person name="Walton J.D."/>
            <person name="Blanchette R.A."/>
            <person name="Henrissat B."/>
            <person name="Martin F."/>
            <person name="Cullen D."/>
            <person name="Hibbett D.S."/>
            <person name="Grigoriev I.V."/>
        </authorList>
    </citation>
    <scope>NUCLEOTIDE SEQUENCE [LARGE SCALE GENOMIC DNA]</scope>
    <source>
        <strain evidence="3">CBS 339.88</strain>
    </source>
</reference>
<dbReference type="HOGENOM" id="CLU_640998_0_0_1"/>
<accession>A0A067SYD8</accession>
<sequence>MTPPSPLRLRARQIPRNTVVPRASSCTHHISEPEQQLPDSPGSQTSDLTELPSDGSDSESLNRYIDIPRLAGDIDQGRFQHSLSRIGNTTLSLPSEVVTPAATFQDDVQDLELPTQPQNVPQDVALPYNIPSAIASPQLEAVRPQPSASNSQTDEAAIAQVSPVPTAPDWLKHALLSLCITPRREATSRPMVTQHIPGLAIESSQTSDHSEVSPVVSSLQPEIQVQVRETEPNDGALFPPPTSGHSQLVLTSTSAITIQEFLTEHFAAIAEELALLENKRFRTAYRHYRHMKLLSLIFRSVGMDVNAPSKFGTIYLMGRRTQIDYHQIFLWSGITAGNFRNYKTKIQDAERIRMQLEVIVSNNTSLTAHAQQSLFYLRTLAGQPGYHKHPSEYLNEEDNNNWPLCLTWSIKDLIENILSHYQGIIHSN</sequence>
<name>A0A067SYD8_GALM3</name>
<proteinExistence type="predicted"/>
<feature type="compositionally biased region" description="Polar residues" evidence="1">
    <location>
        <begin position="24"/>
        <end position="48"/>
    </location>
</feature>
<organism evidence="2 3">
    <name type="scientific">Galerina marginata (strain CBS 339.88)</name>
    <dbReference type="NCBI Taxonomy" id="685588"/>
    <lineage>
        <taxon>Eukaryota</taxon>
        <taxon>Fungi</taxon>
        <taxon>Dikarya</taxon>
        <taxon>Basidiomycota</taxon>
        <taxon>Agaricomycotina</taxon>
        <taxon>Agaricomycetes</taxon>
        <taxon>Agaricomycetidae</taxon>
        <taxon>Agaricales</taxon>
        <taxon>Agaricineae</taxon>
        <taxon>Strophariaceae</taxon>
        <taxon>Galerina</taxon>
    </lineage>
</organism>
<evidence type="ECO:0000256" key="1">
    <source>
        <dbReference type="SAM" id="MobiDB-lite"/>
    </source>
</evidence>